<proteinExistence type="predicted"/>
<gene>
    <name evidence="4" type="ordered locus">SBI_03190</name>
</gene>
<feature type="compositionally biased region" description="Basic residues" evidence="1">
    <location>
        <begin position="655"/>
        <end position="664"/>
    </location>
</feature>
<sequence length="713" mass="73273">MLLVLAVLLAPLALVATWAHEEVSDTDQYVRTVAPLAHDPAVQNAVTDRLTKRVVDNVDVAGVTASLTKALDRVGAPPRVADSARLLTGPLKTALTTAVHDVVAKVVHSDQFAQVWTAANRRAHAAVVKVLTGEGPSAVQARGNTIVLDIGTLIDNVKHRLVDAGYEKAAHIPTVERTVPLLRTDKLDKAQDAMRLLNVLGVWLPVTALVLAALAVGTAPAHRVALMSVGIGVAVMMLVLLVGLAVLRRVYLDSVPPTTLPEDAAATIYDTFVRFLRESTRTILVIAVITVLSGYLYGPGRGARAVRSGAARATGATGRALARAGVRTGGTGRWLDGHRGWTTGVVISGGALALVLWNHPTPASVALVLGLVVLVLVLLGIVAAAANGRHEHPLSAVAAVGANSRDRPRWQPGTQEAGGAFRRRRTPATPVRRSTECPGRGARPVSRRGGRPADGAAAGGQHSGGRQPTGRTGVPDGLATADGGGGLRSRGLEGPAGGLRALGGRRARQGAGRAAPGTRRVRYDEETLRRRGSRGGAGVGHGLQPGPAGGLRTVLEPAQGEDPRGGVALAAVGAGLAGGAVRPGAGAQGLRHRDRLGARAVPAVGRPAVVVDPAPAAGRPGRMAAAAAGRGARGHRHRRAGLCLPSGHAAGHGPQPRRPRSPRPRLHAAVLAHRGVSDRGGGARDRPAGGLLRLVRTAGRPAAAHPGFERSPK</sequence>
<name>D7C8C2_STRBB</name>
<organism evidence="4 5">
    <name type="scientific">Streptomyces bingchenggensis (strain BCW-1)</name>
    <dbReference type="NCBI Taxonomy" id="749414"/>
    <lineage>
        <taxon>Bacteria</taxon>
        <taxon>Bacillati</taxon>
        <taxon>Actinomycetota</taxon>
        <taxon>Actinomycetes</taxon>
        <taxon>Kitasatosporales</taxon>
        <taxon>Streptomycetaceae</taxon>
        <taxon>Streptomyces</taxon>
    </lineage>
</organism>
<feature type="region of interest" description="Disordered" evidence="1">
    <location>
        <begin position="401"/>
        <end position="552"/>
    </location>
</feature>
<reference evidence="4 5" key="1">
    <citation type="journal article" date="2010" name="J. Bacteriol.">
        <title>Genome sequence of the milbemycin-producing bacterium Streptomyces bingchenggensis.</title>
        <authorList>
            <person name="Wang X.J."/>
            <person name="Yan Y.J."/>
            <person name="Zhang B."/>
            <person name="An J."/>
            <person name="Wang J.J."/>
            <person name="Tian J."/>
            <person name="Jiang L."/>
            <person name="Chen Y.H."/>
            <person name="Huang S.X."/>
            <person name="Yin M."/>
            <person name="Zhang J."/>
            <person name="Gao A.L."/>
            <person name="Liu C.X."/>
            <person name="Zhu Z.X."/>
            <person name="Xiang W.S."/>
        </authorList>
    </citation>
    <scope>NUCLEOTIDE SEQUENCE [LARGE SCALE GENOMIC DNA]</scope>
    <source>
        <strain evidence="4 5">BCW-1</strain>
    </source>
</reference>
<feature type="chain" id="PRO_5003093975" evidence="3">
    <location>
        <begin position="22"/>
        <end position="713"/>
    </location>
</feature>
<feature type="transmembrane region" description="Helical" evidence="2">
    <location>
        <begin position="224"/>
        <end position="247"/>
    </location>
</feature>
<dbReference type="PATRIC" id="fig|749414.3.peg.3308"/>
<feature type="transmembrane region" description="Helical" evidence="2">
    <location>
        <begin position="279"/>
        <end position="298"/>
    </location>
</feature>
<dbReference type="HOGENOM" id="CLU_387276_0_0_11"/>
<evidence type="ECO:0000313" key="5">
    <source>
        <dbReference type="Proteomes" id="UP000000377"/>
    </source>
</evidence>
<dbReference type="STRING" id="749414.SBI_03190"/>
<evidence type="ECO:0000256" key="2">
    <source>
        <dbReference type="SAM" id="Phobius"/>
    </source>
</evidence>
<feature type="compositionally biased region" description="Basic and acidic residues" evidence="1">
    <location>
        <begin position="675"/>
        <end position="687"/>
    </location>
</feature>
<feature type="compositionally biased region" description="Gly residues" evidence="1">
    <location>
        <begin position="482"/>
        <end position="501"/>
    </location>
</feature>
<protein>
    <submittedName>
        <fullName evidence="4">Putative integral membrane protein</fullName>
    </submittedName>
</protein>
<feature type="transmembrane region" description="Helical" evidence="2">
    <location>
        <begin position="196"/>
        <end position="217"/>
    </location>
</feature>
<feature type="region of interest" description="Disordered" evidence="1">
    <location>
        <begin position="643"/>
        <end position="664"/>
    </location>
</feature>
<dbReference type="KEGG" id="sbh:SBI_03190"/>
<accession>D7C8C2</accession>
<evidence type="ECO:0000256" key="3">
    <source>
        <dbReference type="SAM" id="SignalP"/>
    </source>
</evidence>
<keyword evidence="2" id="KW-0812">Transmembrane</keyword>
<evidence type="ECO:0000256" key="1">
    <source>
        <dbReference type="SAM" id="MobiDB-lite"/>
    </source>
</evidence>
<dbReference type="AlphaFoldDB" id="D7C8C2"/>
<keyword evidence="2" id="KW-1133">Transmembrane helix</keyword>
<dbReference type="EMBL" id="CP002047">
    <property type="protein sequence ID" value="ADI06311.1"/>
    <property type="molecule type" value="Genomic_DNA"/>
</dbReference>
<feature type="transmembrane region" description="Helical" evidence="2">
    <location>
        <begin position="340"/>
        <end position="357"/>
    </location>
</feature>
<feature type="compositionally biased region" description="Low complexity" evidence="1">
    <location>
        <begin position="509"/>
        <end position="518"/>
    </location>
</feature>
<evidence type="ECO:0000313" key="4">
    <source>
        <dbReference type="EMBL" id="ADI06311.1"/>
    </source>
</evidence>
<dbReference type="eggNOG" id="ENOG502ZB54">
    <property type="taxonomic scope" value="Bacteria"/>
</dbReference>
<feature type="region of interest" description="Disordered" evidence="1">
    <location>
        <begin position="672"/>
        <end position="691"/>
    </location>
</feature>
<feature type="transmembrane region" description="Helical" evidence="2">
    <location>
        <begin position="363"/>
        <end position="386"/>
    </location>
</feature>
<feature type="compositionally biased region" description="Gly residues" evidence="1">
    <location>
        <begin position="534"/>
        <end position="549"/>
    </location>
</feature>
<keyword evidence="2" id="KW-0472">Membrane</keyword>
<feature type="signal peptide" evidence="3">
    <location>
        <begin position="1"/>
        <end position="21"/>
    </location>
</feature>
<keyword evidence="3" id="KW-0732">Signal</keyword>
<dbReference type="Proteomes" id="UP000000377">
    <property type="component" value="Chromosome"/>
</dbReference>
<keyword evidence="5" id="KW-1185">Reference proteome</keyword>